<dbReference type="EMBL" id="JAVRRJ010000008">
    <property type="protein sequence ID" value="KAK5082214.1"/>
    <property type="molecule type" value="Genomic_DNA"/>
</dbReference>
<dbReference type="SUPFAM" id="SSF51735">
    <property type="entry name" value="NAD(P)-binding Rossmann-fold domains"/>
    <property type="match status" value="1"/>
</dbReference>
<dbReference type="Pfam" id="PF13460">
    <property type="entry name" value="NAD_binding_10"/>
    <property type="match status" value="1"/>
</dbReference>
<evidence type="ECO:0000259" key="2">
    <source>
        <dbReference type="Pfam" id="PF13460"/>
    </source>
</evidence>
<dbReference type="AlphaFoldDB" id="A0AAN7SUY5"/>
<dbReference type="PANTHER" id="PTHR15020">
    <property type="entry name" value="FLAVIN REDUCTASE-RELATED"/>
    <property type="match status" value="1"/>
</dbReference>
<dbReference type="Gene3D" id="3.40.50.720">
    <property type="entry name" value="NAD(P)-binding Rossmann-like Domain"/>
    <property type="match status" value="1"/>
</dbReference>
<evidence type="ECO:0000313" key="4">
    <source>
        <dbReference type="Proteomes" id="UP001309876"/>
    </source>
</evidence>
<evidence type="ECO:0000256" key="1">
    <source>
        <dbReference type="ARBA" id="ARBA00038376"/>
    </source>
</evidence>
<dbReference type="InterPro" id="IPR036291">
    <property type="entry name" value="NAD(P)-bd_dom_sf"/>
</dbReference>
<dbReference type="InterPro" id="IPR016040">
    <property type="entry name" value="NAD(P)-bd_dom"/>
</dbReference>
<organism evidence="3 4">
    <name type="scientific">Lithohypha guttulata</name>
    <dbReference type="NCBI Taxonomy" id="1690604"/>
    <lineage>
        <taxon>Eukaryota</taxon>
        <taxon>Fungi</taxon>
        <taxon>Dikarya</taxon>
        <taxon>Ascomycota</taxon>
        <taxon>Pezizomycotina</taxon>
        <taxon>Eurotiomycetes</taxon>
        <taxon>Chaetothyriomycetidae</taxon>
        <taxon>Chaetothyriales</taxon>
        <taxon>Trichomeriaceae</taxon>
        <taxon>Lithohypha</taxon>
    </lineage>
</organism>
<dbReference type="Proteomes" id="UP001309876">
    <property type="component" value="Unassembled WGS sequence"/>
</dbReference>
<evidence type="ECO:0000313" key="3">
    <source>
        <dbReference type="EMBL" id="KAK5082214.1"/>
    </source>
</evidence>
<reference evidence="3 4" key="1">
    <citation type="submission" date="2023-08" db="EMBL/GenBank/DDBJ databases">
        <title>Black Yeasts Isolated from many extreme environments.</title>
        <authorList>
            <person name="Coleine C."/>
            <person name="Stajich J.E."/>
            <person name="Selbmann L."/>
        </authorList>
    </citation>
    <scope>NUCLEOTIDE SEQUENCE [LARGE SCALE GENOMIC DNA]</scope>
    <source>
        <strain evidence="3 4">CCFEE 5910</strain>
    </source>
</reference>
<keyword evidence="4" id="KW-1185">Reference proteome</keyword>
<name>A0AAN7SUY5_9EURO</name>
<gene>
    <name evidence="3" type="ORF">LTR05_007358</name>
</gene>
<dbReference type="PANTHER" id="PTHR15020:SF50">
    <property type="entry name" value="UPF0659 PROTEIN YMR090W"/>
    <property type="match status" value="1"/>
</dbReference>
<comment type="caution">
    <text evidence="3">The sequence shown here is derived from an EMBL/GenBank/DDBJ whole genome shotgun (WGS) entry which is preliminary data.</text>
</comment>
<comment type="similarity">
    <text evidence="1">Belongs to the avfA family.</text>
</comment>
<accession>A0AAN7SUY5</accession>
<sequence length="238" mass="26020">MTMTVAILGATGKTGREVLVRLLEKKDVNIKIYVRSRSKLIGIFPNLGSNPRVSLFQGAVNDVDNMTKCLDGAQKIIFTLGENDNLPGVCVVQDAVKTILAALTTLRDRSDTWQKPRVILLSSATWNPQLSSDRPAFAHWAIKTAFHHPYTDLRLGSTLLQDASSLVTVLLVQPNALIEDEPSGHTMSVERSSLSITYGDLAAAFVELLGEEYNKYPAIGVSSNKEGYARNIFLAFGL</sequence>
<proteinExistence type="inferred from homology"/>
<protein>
    <recommendedName>
        <fullName evidence="2">NAD(P)-binding domain-containing protein</fullName>
    </recommendedName>
</protein>
<feature type="domain" description="NAD(P)-binding" evidence="2">
    <location>
        <begin position="9"/>
        <end position="211"/>
    </location>
</feature>